<dbReference type="RefSeq" id="WP_150450146.1">
    <property type="nucleotide sequence ID" value="NZ_VYSA01000004.1"/>
</dbReference>
<evidence type="ECO:0000313" key="1">
    <source>
        <dbReference type="EMBL" id="KAA9106003.1"/>
    </source>
</evidence>
<dbReference type="EMBL" id="VYSA01000004">
    <property type="protein sequence ID" value="KAA9106003.1"/>
    <property type="molecule type" value="Genomic_DNA"/>
</dbReference>
<dbReference type="AlphaFoldDB" id="A0A5J5IZA5"/>
<sequence length="76" mass="8449">MKLIGVPDISGHPTIWINADHLVSVQSILRTGERAIMLEVELKIDGMPLMRINLGPHDGRVAAETAFTEFLEQLQN</sequence>
<organism evidence="1 2">
    <name type="scientific">Microbacterium rhizomatis</name>
    <dbReference type="NCBI Taxonomy" id="1631477"/>
    <lineage>
        <taxon>Bacteria</taxon>
        <taxon>Bacillati</taxon>
        <taxon>Actinomycetota</taxon>
        <taxon>Actinomycetes</taxon>
        <taxon>Micrococcales</taxon>
        <taxon>Microbacteriaceae</taxon>
        <taxon>Microbacterium</taxon>
    </lineage>
</organism>
<dbReference type="Proteomes" id="UP000325827">
    <property type="component" value="Unassembled WGS sequence"/>
</dbReference>
<protein>
    <submittedName>
        <fullName evidence="1">Uncharacterized protein</fullName>
    </submittedName>
</protein>
<gene>
    <name evidence="1" type="ORF">F6B43_16735</name>
</gene>
<dbReference type="OrthoDB" id="5120116at2"/>
<comment type="caution">
    <text evidence="1">The sequence shown here is derived from an EMBL/GenBank/DDBJ whole genome shotgun (WGS) entry which is preliminary data.</text>
</comment>
<accession>A0A5J5IZA5</accession>
<name>A0A5J5IZA5_9MICO</name>
<proteinExistence type="predicted"/>
<evidence type="ECO:0000313" key="2">
    <source>
        <dbReference type="Proteomes" id="UP000325827"/>
    </source>
</evidence>
<reference evidence="2" key="1">
    <citation type="submission" date="2019-09" db="EMBL/GenBank/DDBJ databases">
        <title>Mumia zhuanghuii sp. nov. isolated from the intestinal contents of plateau pika (Ochotona curzoniae) in the Qinghai-Tibet plateau of China.</title>
        <authorList>
            <person name="Tian Z."/>
        </authorList>
    </citation>
    <scope>NUCLEOTIDE SEQUENCE [LARGE SCALE GENOMIC DNA]</scope>
    <source>
        <strain evidence="2">JCM 30598</strain>
    </source>
</reference>
<keyword evidence="2" id="KW-1185">Reference proteome</keyword>